<dbReference type="GO" id="GO:0030163">
    <property type="term" value="P:protein catabolic process"/>
    <property type="evidence" value="ECO:0007669"/>
    <property type="project" value="UniProtKB-ARBA"/>
</dbReference>
<protein>
    <submittedName>
        <fullName evidence="2">BTB/POZ domain-containing protein</fullName>
    </submittedName>
</protein>
<dbReference type="Gene3D" id="2.60.210.10">
    <property type="entry name" value="Apoptosis, Tumor Necrosis Factor Receptor Associated Protein 2, Chain A"/>
    <property type="match status" value="1"/>
</dbReference>
<dbReference type="SUPFAM" id="SSF54695">
    <property type="entry name" value="POZ domain"/>
    <property type="match status" value="1"/>
</dbReference>
<dbReference type="CDD" id="cd00121">
    <property type="entry name" value="MATH"/>
    <property type="match status" value="1"/>
</dbReference>
<dbReference type="InterPro" id="IPR011333">
    <property type="entry name" value="SKP1/BTB/POZ_sf"/>
</dbReference>
<accession>A0AAD4QXD7</accession>
<name>A0AAD4QXD7_9BILA</name>
<dbReference type="SUPFAM" id="SSF49599">
    <property type="entry name" value="TRAF domain-like"/>
    <property type="match status" value="1"/>
</dbReference>
<comment type="caution">
    <text evidence="2">The sequence shown here is derived from an EMBL/GenBank/DDBJ whole genome shotgun (WGS) entry which is preliminary data.</text>
</comment>
<dbReference type="EMBL" id="JAKKPZ010000108">
    <property type="protein sequence ID" value="KAI1701927.1"/>
    <property type="molecule type" value="Genomic_DNA"/>
</dbReference>
<dbReference type="InterPro" id="IPR002083">
    <property type="entry name" value="MATH/TRAF_dom"/>
</dbReference>
<gene>
    <name evidence="2" type="ORF">DdX_15794</name>
</gene>
<keyword evidence="3" id="KW-1185">Reference proteome</keyword>
<dbReference type="PANTHER" id="PTHR24413">
    <property type="entry name" value="SPECKLE-TYPE POZ PROTEIN"/>
    <property type="match status" value="1"/>
</dbReference>
<dbReference type="InterPro" id="IPR008974">
    <property type="entry name" value="TRAF-like"/>
</dbReference>
<dbReference type="AlphaFoldDB" id="A0AAD4QXD7"/>
<dbReference type="Proteomes" id="UP001201812">
    <property type="component" value="Unassembled WGS sequence"/>
</dbReference>
<reference evidence="2" key="1">
    <citation type="submission" date="2022-01" db="EMBL/GenBank/DDBJ databases">
        <title>Genome Sequence Resource for Two Populations of Ditylenchus destructor, the Migratory Endoparasitic Phytonematode.</title>
        <authorList>
            <person name="Zhang H."/>
            <person name="Lin R."/>
            <person name="Xie B."/>
        </authorList>
    </citation>
    <scope>NUCLEOTIDE SEQUENCE</scope>
    <source>
        <strain evidence="2">BazhouSP</strain>
    </source>
</reference>
<organism evidence="2 3">
    <name type="scientific">Ditylenchus destructor</name>
    <dbReference type="NCBI Taxonomy" id="166010"/>
    <lineage>
        <taxon>Eukaryota</taxon>
        <taxon>Metazoa</taxon>
        <taxon>Ecdysozoa</taxon>
        <taxon>Nematoda</taxon>
        <taxon>Chromadorea</taxon>
        <taxon>Rhabditida</taxon>
        <taxon>Tylenchina</taxon>
        <taxon>Tylenchomorpha</taxon>
        <taxon>Sphaerularioidea</taxon>
        <taxon>Anguinidae</taxon>
        <taxon>Anguininae</taxon>
        <taxon>Ditylenchus</taxon>
    </lineage>
</organism>
<dbReference type="Pfam" id="PF00651">
    <property type="entry name" value="BTB"/>
    <property type="match status" value="1"/>
</dbReference>
<sequence>MATTKDVDESPHVSEQHTKTTFLSTKLKWRIEHFNEAIRFYKVGQSISSNTFVLPHLGAVWILDVYPNGNKHGAGCTEIYLRLAGFQAPNGSISVDDTKIGAMLEFMYTGAVKTEVMDNIASELLALSDKYAVFSLKKMCETNLASRLTKTNVLKRAILADRSLAGKLKKACVNRLATDGRAVLKSQEWEHLKTEKKYLADELLELLVKDHPCFANMHEEASEETK</sequence>
<dbReference type="InterPro" id="IPR000210">
    <property type="entry name" value="BTB/POZ_dom"/>
</dbReference>
<feature type="domain" description="BTB" evidence="1">
    <location>
        <begin position="98"/>
        <end position="145"/>
    </location>
</feature>
<proteinExistence type="predicted"/>
<dbReference type="Gene3D" id="3.30.710.10">
    <property type="entry name" value="Potassium Channel Kv1.1, Chain A"/>
    <property type="match status" value="1"/>
</dbReference>
<evidence type="ECO:0000313" key="3">
    <source>
        <dbReference type="Proteomes" id="UP001201812"/>
    </source>
</evidence>
<evidence type="ECO:0000313" key="2">
    <source>
        <dbReference type="EMBL" id="KAI1701927.1"/>
    </source>
</evidence>
<dbReference type="Gene3D" id="1.25.40.420">
    <property type="match status" value="1"/>
</dbReference>
<evidence type="ECO:0000259" key="1">
    <source>
        <dbReference type="Pfam" id="PF00651"/>
    </source>
</evidence>